<keyword evidence="8" id="KW-0816">Tricarboxylic acid cycle</keyword>
<dbReference type="NCBIfam" id="TIGR02330">
    <property type="entry name" value="prpD"/>
    <property type="match status" value="1"/>
</dbReference>
<dbReference type="FunFam" id="3.30.1330.120:FF:000001">
    <property type="entry name" value="2-methylcitrate dehydratase"/>
    <property type="match status" value="1"/>
</dbReference>
<dbReference type="EC" id="4.2.1.3" evidence="5"/>
<gene>
    <name evidence="11" type="primary">prpD</name>
    <name evidence="11" type="synonym">mmgE</name>
    <name evidence="11" type="ORF">CW740_07555</name>
</gene>
<protein>
    <recommendedName>
        <fullName evidence="7">2-methylcitrate dehydratase</fullName>
        <ecNumber evidence="5">4.2.1.3</ecNumber>
        <ecNumber evidence="6">4.2.1.79</ecNumber>
    </recommendedName>
</protein>
<evidence type="ECO:0000256" key="5">
    <source>
        <dbReference type="ARBA" id="ARBA00012926"/>
    </source>
</evidence>
<evidence type="ECO:0000256" key="10">
    <source>
        <dbReference type="ARBA" id="ARBA00023501"/>
    </source>
</evidence>
<dbReference type="EMBL" id="CP025120">
    <property type="protein sequence ID" value="AUD79109.1"/>
    <property type="molecule type" value="Genomic_DNA"/>
</dbReference>
<dbReference type="GO" id="GO:0047547">
    <property type="term" value="F:2-methylcitrate dehydratase activity"/>
    <property type="evidence" value="ECO:0007669"/>
    <property type="project" value="UniProtKB-EC"/>
</dbReference>
<comment type="catalytic activity">
    <reaction evidence="10">
        <text>citrate = D-threo-isocitrate</text>
        <dbReference type="Rhea" id="RHEA:10336"/>
        <dbReference type="ChEBI" id="CHEBI:15562"/>
        <dbReference type="ChEBI" id="CHEBI:16947"/>
        <dbReference type="EC" id="4.2.1.3"/>
    </reaction>
</comment>
<dbReference type="AlphaFoldDB" id="A0A2K9AYZ9"/>
<sequence>MSANVESNVRQEPDKVLVDIAKYVADYVVSSDEAMETARYCLMDTLGCGFLAMRYPECTKHLGPIVPGTTVPFGSRVPGTQFELDPIKAAFDIGCMVRWLDFNDTWLAAEWGHPSDNLGAILSVADFLSRQAIAEGYSPMTMKDVLEAMVKAHEVQGVLALENSFNRVGLDHVILVKIASTAVVTHMLGGEKEDIIDAVSQAFVDGQALRTYRHSPNTGSRKSWAAGDATSRAVRLAMITMTGEMGYPGALTAKGWGFYDVSFGGNAFQFQRDYGSYVMENILFKISYPAEFHAQTAVEAAIQLHDQIKSRLDNIEKIELTTHESAIRIISKEGPLHNPADRDHCLQYMVACGLLFGDLVADYYEDDVANDERIDALRDKMTVEEDEHYSKDYHDPEKRSIANAIQIFFKDGSSTDKVEVEYPLGHRFRRDEGIPVLVDKFKKNVYTRFPKRHGQEIIDLCLDEEAFLETPVNEFMNLLVI</sequence>
<dbReference type="InterPro" id="IPR005656">
    <property type="entry name" value="MmgE_PrpD"/>
</dbReference>
<dbReference type="PANTHER" id="PTHR16943:SF8">
    <property type="entry name" value="2-METHYLCITRATE DEHYDRATASE"/>
    <property type="match status" value="1"/>
</dbReference>
<dbReference type="Pfam" id="PF19305">
    <property type="entry name" value="MmgE_PrpD_C"/>
    <property type="match status" value="1"/>
</dbReference>
<evidence type="ECO:0000256" key="7">
    <source>
        <dbReference type="ARBA" id="ARBA00017240"/>
    </source>
</evidence>
<comment type="catalytic activity">
    <reaction evidence="1">
        <text>(2S,3S)-2-methylcitrate = 2-methyl-cis-aconitate + H2O</text>
        <dbReference type="Rhea" id="RHEA:17725"/>
        <dbReference type="ChEBI" id="CHEBI:15377"/>
        <dbReference type="ChEBI" id="CHEBI:57872"/>
        <dbReference type="ChEBI" id="CHEBI:58853"/>
        <dbReference type="EC" id="4.2.1.79"/>
    </reaction>
</comment>
<dbReference type="GO" id="GO:0003994">
    <property type="term" value="F:aconitate hydratase activity"/>
    <property type="evidence" value="ECO:0007669"/>
    <property type="project" value="UniProtKB-EC"/>
</dbReference>
<dbReference type="InterPro" id="IPR042188">
    <property type="entry name" value="MmgE/PrpD_sf_2"/>
</dbReference>
<dbReference type="EC" id="4.2.1.79" evidence="6"/>
<dbReference type="Pfam" id="PF03972">
    <property type="entry name" value="MmgE_PrpD_N"/>
    <property type="match status" value="1"/>
</dbReference>
<comment type="similarity">
    <text evidence="4">Belongs to the PrpD family.</text>
</comment>
<evidence type="ECO:0000256" key="1">
    <source>
        <dbReference type="ARBA" id="ARBA00000096"/>
    </source>
</evidence>
<evidence type="ECO:0000313" key="12">
    <source>
        <dbReference type="Proteomes" id="UP000232693"/>
    </source>
</evidence>
<evidence type="ECO:0000313" key="11">
    <source>
        <dbReference type="EMBL" id="AUD79109.1"/>
    </source>
</evidence>
<comment type="pathway">
    <text evidence="2">Carbohydrate metabolism; tricarboxylic acid cycle; isocitrate from oxaloacetate: step 2/2.</text>
</comment>
<keyword evidence="9 11" id="KW-0456">Lyase</keyword>
<dbReference type="SUPFAM" id="SSF103378">
    <property type="entry name" value="2-methylcitrate dehydratase PrpD"/>
    <property type="match status" value="1"/>
</dbReference>
<dbReference type="InterPro" id="IPR036148">
    <property type="entry name" value="MmgE/PrpD_sf"/>
</dbReference>
<dbReference type="Gene3D" id="1.10.4100.10">
    <property type="entry name" value="2-methylcitrate dehydratase PrpD"/>
    <property type="match status" value="1"/>
</dbReference>
<dbReference type="PANTHER" id="PTHR16943">
    <property type="entry name" value="2-METHYLCITRATE DEHYDRATASE-RELATED"/>
    <property type="match status" value="1"/>
</dbReference>
<accession>A0A2K9AYZ9</accession>
<organism evidence="11 12">
    <name type="scientific">Kangiella profundi</name>
    <dbReference type="NCBI Taxonomy" id="1561924"/>
    <lineage>
        <taxon>Bacteria</taxon>
        <taxon>Pseudomonadati</taxon>
        <taxon>Pseudomonadota</taxon>
        <taxon>Gammaproteobacteria</taxon>
        <taxon>Kangiellales</taxon>
        <taxon>Kangiellaceae</taxon>
        <taxon>Kangiella</taxon>
    </lineage>
</organism>
<evidence type="ECO:0000256" key="6">
    <source>
        <dbReference type="ARBA" id="ARBA00013124"/>
    </source>
</evidence>
<dbReference type="InterPro" id="IPR045336">
    <property type="entry name" value="MmgE_PrpD_N"/>
</dbReference>
<evidence type="ECO:0000256" key="8">
    <source>
        <dbReference type="ARBA" id="ARBA00022532"/>
    </source>
</evidence>
<dbReference type="UniPathway" id="UPA00946"/>
<keyword evidence="12" id="KW-1185">Reference proteome</keyword>
<dbReference type="GO" id="GO:0019679">
    <property type="term" value="P:propionate metabolic process, methylcitrate cycle"/>
    <property type="evidence" value="ECO:0007669"/>
    <property type="project" value="InterPro"/>
</dbReference>
<proteinExistence type="inferred from homology"/>
<name>A0A2K9AYZ9_9GAMM</name>
<dbReference type="InterPro" id="IPR045337">
    <property type="entry name" value="MmgE_PrpD_C"/>
</dbReference>
<dbReference type="OrthoDB" id="9797528at2"/>
<dbReference type="GO" id="GO:0006099">
    <property type="term" value="P:tricarboxylic acid cycle"/>
    <property type="evidence" value="ECO:0007669"/>
    <property type="project" value="UniProtKB-KW"/>
</dbReference>
<evidence type="ECO:0000256" key="4">
    <source>
        <dbReference type="ARBA" id="ARBA00006174"/>
    </source>
</evidence>
<dbReference type="KEGG" id="kpd:CW740_07555"/>
<dbReference type="Proteomes" id="UP000232693">
    <property type="component" value="Chromosome"/>
</dbReference>
<reference evidence="11 12" key="1">
    <citation type="submission" date="2017-12" db="EMBL/GenBank/DDBJ databases">
        <title>Kangiella profundi FT102 completed genome.</title>
        <authorList>
            <person name="Xu J."/>
            <person name="Wang J."/>
            <person name="Lu Y."/>
        </authorList>
    </citation>
    <scope>NUCLEOTIDE SEQUENCE [LARGE SCALE GENOMIC DNA]</scope>
    <source>
        <strain evidence="11 12">FT102</strain>
    </source>
</reference>
<dbReference type="RefSeq" id="WP_106646941.1">
    <property type="nucleotide sequence ID" value="NZ_BMGO01000001.1"/>
</dbReference>
<evidence type="ECO:0000256" key="9">
    <source>
        <dbReference type="ARBA" id="ARBA00023239"/>
    </source>
</evidence>
<comment type="pathway">
    <text evidence="3">Organic acid metabolism; propanoate degradation.</text>
</comment>
<evidence type="ECO:0000256" key="2">
    <source>
        <dbReference type="ARBA" id="ARBA00004717"/>
    </source>
</evidence>
<evidence type="ECO:0000256" key="3">
    <source>
        <dbReference type="ARBA" id="ARBA00005026"/>
    </source>
</evidence>
<dbReference type="NCBIfam" id="NF006943">
    <property type="entry name" value="PRK09425.1"/>
    <property type="match status" value="1"/>
</dbReference>
<dbReference type="GO" id="GO:0051537">
    <property type="term" value="F:2 iron, 2 sulfur cluster binding"/>
    <property type="evidence" value="ECO:0007669"/>
    <property type="project" value="InterPro"/>
</dbReference>
<dbReference type="InterPro" id="IPR042183">
    <property type="entry name" value="MmgE/PrpD_sf_1"/>
</dbReference>
<dbReference type="Gene3D" id="3.30.1330.120">
    <property type="entry name" value="2-methylcitrate dehydratase PrpD"/>
    <property type="match status" value="1"/>
</dbReference>
<dbReference type="InterPro" id="IPR012705">
    <property type="entry name" value="2Me_IsoCit_deHydtase_PrpD"/>
</dbReference>